<keyword evidence="2" id="KW-1185">Reference proteome</keyword>
<evidence type="ECO:0000313" key="1">
    <source>
        <dbReference type="EMBL" id="KAE8021723.1"/>
    </source>
</evidence>
<proteinExistence type="predicted"/>
<name>A0A5N6QVZ3_9ROSI</name>
<reference evidence="1 2" key="1">
    <citation type="submission" date="2019-06" db="EMBL/GenBank/DDBJ databases">
        <title>A chromosomal-level reference genome of Carpinus fangiana (Coryloideae, Betulaceae).</title>
        <authorList>
            <person name="Yang X."/>
            <person name="Wang Z."/>
            <person name="Zhang L."/>
            <person name="Hao G."/>
            <person name="Liu J."/>
            <person name="Yang Y."/>
        </authorList>
    </citation>
    <scope>NUCLEOTIDE SEQUENCE [LARGE SCALE GENOMIC DNA]</scope>
    <source>
        <strain evidence="1">Cfa_2016G</strain>
        <tissue evidence="1">Leaf</tissue>
    </source>
</reference>
<dbReference type="Proteomes" id="UP000327013">
    <property type="component" value="Chromosome 3"/>
</dbReference>
<dbReference type="AlphaFoldDB" id="A0A5N6QVZ3"/>
<sequence length="147" mass="16659">MAKDKNPLPGAAHLLAEPESKSTWVRYICCSRCSRSLDWSSVSEMVASDDLSFMNHDSFAIQSMDSEIRHRLGSQPSRSLDWSSISEMVASDDLSFMNHDSFATQSVDSGIRHRLGSQPCKSVVLLSKILWIMHQIFKQSWEFKCID</sequence>
<evidence type="ECO:0000313" key="2">
    <source>
        <dbReference type="Proteomes" id="UP000327013"/>
    </source>
</evidence>
<organism evidence="1 2">
    <name type="scientific">Carpinus fangiana</name>
    <dbReference type="NCBI Taxonomy" id="176857"/>
    <lineage>
        <taxon>Eukaryota</taxon>
        <taxon>Viridiplantae</taxon>
        <taxon>Streptophyta</taxon>
        <taxon>Embryophyta</taxon>
        <taxon>Tracheophyta</taxon>
        <taxon>Spermatophyta</taxon>
        <taxon>Magnoliopsida</taxon>
        <taxon>eudicotyledons</taxon>
        <taxon>Gunneridae</taxon>
        <taxon>Pentapetalae</taxon>
        <taxon>rosids</taxon>
        <taxon>fabids</taxon>
        <taxon>Fagales</taxon>
        <taxon>Betulaceae</taxon>
        <taxon>Carpinus</taxon>
    </lineage>
</organism>
<protein>
    <submittedName>
        <fullName evidence="1">Uncharacterized protein</fullName>
    </submittedName>
</protein>
<accession>A0A5N6QVZ3</accession>
<gene>
    <name evidence="1" type="ORF">FH972_007589</name>
</gene>
<dbReference type="EMBL" id="CM017323">
    <property type="protein sequence ID" value="KAE8021723.1"/>
    <property type="molecule type" value="Genomic_DNA"/>
</dbReference>